<proteinExistence type="inferred from homology"/>
<feature type="transmembrane region" description="Helical" evidence="7">
    <location>
        <begin position="211"/>
        <end position="233"/>
    </location>
</feature>
<dbReference type="SUPFAM" id="SSF103481">
    <property type="entry name" value="Multidrug resistance efflux transporter EmrE"/>
    <property type="match status" value="2"/>
</dbReference>
<evidence type="ECO:0000256" key="5">
    <source>
        <dbReference type="ARBA" id="ARBA00022989"/>
    </source>
</evidence>
<feature type="transmembrane region" description="Helical" evidence="7">
    <location>
        <begin position="124"/>
        <end position="141"/>
    </location>
</feature>
<organism evidence="9 10">
    <name type="scientific">Secundilactobacillus odoratitofui DSM 19909 = JCM 15043</name>
    <dbReference type="NCBI Taxonomy" id="1423776"/>
    <lineage>
        <taxon>Bacteria</taxon>
        <taxon>Bacillati</taxon>
        <taxon>Bacillota</taxon>
        <taxon>Bacilli</taxon>
        <taxon>Lactobacillales</taxon>
        <taxon>Lactobacillaceae</taxon>
        <taxon>Secundilactobacillus</taxon>
    </lineage>
</organism>
<protein>
    <submittedName>
        <fullName evidence="9">Transport protein</fullName>
    </submittedName>
</protein>
<dbReference type="PANTHER" id="PTHR42920">
    <property type="entry name" value="OS03G0707200 PROTEIN-RELATED"/>
    <property type="match status" value="1"/>
</dbReference>
<feature type="transmembrane region" description="Helical" evidence="7">
    <location>
        <begin position="67"/>
        <end position="84"/>
    </location>
</feature>
<evidence type="ECO:0000256" key="4">
    <source>
        <dbReference type="ARBA" id="ARBA00022692"/>
    </source>
</evidence>
<keyword evidence="10" id="KW-1185">Reference proteome</keyword>
<accession>A0A0R1LSL5</accession>
<feature type="transmembrane region" description="Helical" evidence="7">
    <location>
        <begin position="147"/>
        <end position="168"/>
    </location>
</feature>
<feature type="domain" description="EamA" evidence="8">
    <location>
        <begin position="8"/>
        <end position="138"/>
    </location>
</feature>
<feature type="transmembrane region" description="Helical" evidence="7">
    <location>
        <begin position="96"/>
        <end position="115"/>
    </location>
</feature>
<evidence type="ECO:0000256" key="2">
    <source>
        <dbReference type="ARBA" id="ARBA00007362"/>
    </source>
</evidence>
<feature type="domain" description="EamA" evidence="8">
    <location>
        <begin position="149"/>
        <end position="284"/>
    </location>
</feature>
<comment type="subcellular location">
    <subcellularLocation>
        <location evidence="1">Cell membrane</location>
        <topology evidence="1">Multi-pass membrane protein</topology>
    </subcellularLocation>
</comment>
<dbReference type="EMBL" id="AZEE01000027">
    <property type="protein sequence ID" value="KRK98763.1"/>
    <property type="molecule type" value="Genomic_DNA"/>
</dbReference>
<dbReference type="InterPro" id="IPR000620">
    <property type="entry name" value="EamA_dom"/>
</dbReference>
<sequence length="291" mass="32313">MRVTKTRANLMLLLAAIIWGAGYIFSKMATNAHMQAGLINAIRGFVYAGLAFIFFHKAIFKMTGVDFRIGLTAGFINFLGYQFQTWGLKSTTPSNNAFLTAIYVVMIPFIVWVLFHRRPELKSYVAILIAMVGMMFLTNVLQHGFTLHIGDLLTIISAFFYALQIVYFSMRTTSTSPLSLSFMLGLTQGTFGLIWSLLFEHATYGVINWQAGLWPVIVLGILSSFGAQTLQIVGQRYTDPVPAGVILMTESMFGSIFSVVLGFEPFTSNLLIGGSLIIVALLIMQLNFKQH</sequence>
<feature type="transmembrane region" description="Helical" evidence="7">
    <location>
        <begin position="36"/>
        <end position="55"/>
    </location>
</feature>
<feature type="transmembrane region" description="Helical" evidence="7">
    <location>
        <begin position="269"/>
        <end position="288"/>
    </location>
</feature>
<comment type="similarity">
    <text evidence="2">Belongs to the EamA transporter family.</text>
</comment>
<evidence type="ECO:0000256" key="6">
    <source>
        <dbReference type="ARBA" id="ARBA00023136"/>
    </source>
</evidence>
<dbReference type="Proteomes" id="UP000051160">
    <property type="component" value="Unassembled WGS sequence"/>
</dbReference>
<dbReference type="RefSeq" id="WP_056947236.1">
    <property type="nucleotide sequence ID" value="NZ_AZEE01000027.1"/>
</dbReference>
<dbReference type="InterPro" id="IPR051258">
    <property type="entry name" value="Diverse_Substrate_Transporter"/>
</dbReference>
<dbReference type="GO" id="GO:0005886">
    <property type="term" value="C:plasma membrane"/>
    <property type="evidence" value="ECO:0007669"/>
    <property type="project" value="UniProtKB-SubCell"/>
</dbReference>
<evidence type="ECO:0000259" key="8">
    <source>
        <dbReference type="Pfam" id="PF00892"/>
    </source>
</evidence>
<comment type="caution">
    <text evidence="9">The sequence shown here is derived from an EMBL/GenBank/DDBJ whole genome shotgun (WGS) entry which is preliminary data.</text>
</comment>
<evidence type="ECO:0000256" key="1">
    <source>
        <dbReference type="ARBA" id="ARBA00004651"/>
    </source>
</evidence>
<name>A0A0R1LSL5_9LACO</name>
<evidence type="ECO:0000313" key="10">
    <source>
        <dbReference type="Proteomes" id="UP000051160"/>
    </source>
</evidence>
<evidence type="ECO:0000313" key="9">
    <source>
        <dbReference type="EMBL" id="KRK98763.1"/>
    </source>
</evidence>
<keyword evidence="5 7" id="KW-1133">Transmembrane helix</keyword>
<dbReference type="PANTHER" id="PTHR42920:SF5">
    <property type="entry name" value="EAMA DOMAIN-CONTAINING PROTEIN"/>
    <property type="match status" value="1"/>
</dbReference>
<evidence type="ECO:0000256" key="7">
    <source>
        <dbReference type="SAM" id="Phobius"/>
    </source>
</evidence>
<keyword evidence="4 7" id="KW-0812">Transmembrane</keyword>
<dbReference type="AlphaFoldDB" id="A0A0R1LSL5"/>
<keyword evidence="6 7" id="KW-0472">Membrane</keyword>
<keyword evidence="3" id="KW-1003">Cell membrane</keyword>
<gene>
    <name evidence="9" type="ORF">FD04_GL000503</name>
</gene>
<dbReference type="InterPro" id="IPR037185">
    <property type="entry name" value="EmrE-like"/>
</dbReference>
<dbReference type="OrthoDB" id="9804865at2"/>
<reference evidence="9 10" key="1">
    <citation type="journal article" date="2015" name="Genome Announc.">
        <title>Expanding the biotechnology potential of lactobacilli through comparative genomics of 213 strains and associated genera.</title>
        <authorList>
            <person name="Sun Z."/>
            <person name="Harris H.M."/>
            <person name="McCann A."/>
            <person name="Guo C."/>
            <person name="Argimon S."/>
            <person name="Zhang W."/>
            <person name="Yang X."/>
            <person name="Jeffery I.B."/>
            <person name="Cooney J.C."/>
            <person name="Kagawa T.F."/>
            <person name="Liu W."/>
            <person name="Song Y."/>
            <person name="Salvetti E."/>
            <person name="Wrobel A."/>
            <person name="Rasinkangas P."/>
            <person name="Parkhill J."/>
            <person name="Rea M.C."/>
            <person name="O'Sullivan O."/>
            <person name="Ritari J."/>
            <person name="Douillard F.P."/>
            <person name="Paul Ross R."/>
            <person name="Yang R."/>
            <person name="Briner A.E."/>
            <person name="Felis G.E."/>
            <person name="de Vos W.M."/>
            <person name="Barrangou R."/>
            <person name="Klaenhammer T.R."/>
            <person name="Caufield P.W."/>
            <person name="Cui Y."/>
            <person name="Zhang H."/>
            <person name="O'Toole P.W."/>
        </authorList>
    </citation>
    <scope>NUCLEOTIDE SEQUENCE [LARGE SCALE GENOMIC DNA]</scope>
    <source>
        <strain evidence="9 10">DSM 19909</strain>
    </source>
</reference>
<evidence type="ECO:0000256" key="3">
    <source>
        <dbReference type="ARBA" id="ARBA00022475"/>
    </source>
</evidence>
<dbReference type="Pfam" id="PF00892">
    <property type="entry name" value="EamA"/>
    <property type="match status" value="2"/>
</dbReference>
<feature type="transmembrane region" description="Helical" evidence="7">
    <location>
        <begin position="180"/>
        <end position="199"/>
    </location>
</feature>
<dbReference type="PATRIC" id="fig|1423776.4.peg.507"/>
<dbReference type="STRING" id="1423776.FD04_GL000503"/>
<feature type="transmembrane region" description="Helical" evidence="7">
    <location>
        <begin position="245"/>
        <end position="263"/>
    </location>
</feature>